<feature type="transmembrane region" description="Helical" evidence="1">
    <location>
        <begin position="114"/>
        <end position="131"/>
    </location>
</feature>
<sequence length="194" mass="22574">MEAVSNQKTQKLTQKELVKFVQSTHRIHISWRACAYELSYWTDEGLEKENLLQEVMDFLLSYKYFITVDQGWSNWDLEIYRGIWSKIQVKVCTENHGGNKRVLRVRCAPRMSQFATMAIIGYFLYTIVAIVLGMPEIGLVIFLLGVFNSAIILYQNFRLGRILYHVLEIVAKKLHLQPIHAKSTHSVVRTLQPQ</sequence>
<keyword evidence="1" id="KW-0472">Membrane</keyword>
<organism evidence="2 3">
    <name type="scientific">Brasilonema sennae CENA114</name>
    <dbReference type="NCBI Taxonomy" id="415709"/>
    <lineage>
        <taxon>Bacteria</taxon>
        <taxon>Bacillati</taxon>
        <taxon>Cyanobacteriota</taxon>
        <taxon>Cyanophyceae</taxon>
        <taxon>Nostocales</taxon>
        <taxon>Scytonemataceae</taxon>
        <taxon>Brasilonema</taxon>
        <taxon>Bromeliae group (in: Brasilonema)</taxon>
    </lineage>
</organism>
<dbReference type="Proteomes" id="UP000503129">
    <property type="component" value="Chromosome"/>
</dbReference>
<protein>
    <submittedName>
        <fullName evidence="2">Uncharacterized protein</fullName>
    </submittedName>
</protein>
<keyword evidence="3" id="KW-1185">Reference proteome</keyword>
<feature type="transmembrane region" description="Helical" evidence="1">
    <location>
        <begin position="137"/>
        <end position="154"/>
    </location>
</feature>
<dbReference type="KEGG" id="bsen:DP114_29895"/>
<proteinExistence type="predicted"/>
<keyword evidence="1" id="KW-0812">Transmembrane</keyword>
<dbReference type="AlphaFoldDB" id="A0A856MN88"/>
<evidence type="ECO:0000313" key="2">
    <source>
        <dbReference type="EMBL" id="QDL11550.1"/>
    </source>
</evidence>
<name>A0A856MN88_9CYAN</name>
<evidence type="ECO:0000313" key="3">
    <source>
        <dbReference type="Proteomes" id="UP000503129"/>
    </source>
</evidence>
<gene>
    <name evidence="2" type="ORF">DP114_29895</name>
</gene>
<evidence type="ECO:0000256" key="1">
    <source>
        <dbReference type="SAM" id="Phobius"/>
    </source>
</evidence>
<keyword evidence="1" id="KW-1133">Transmembrane helix</keyword>
<dbReference type="EMBL" id="CP030118">
    <property type="protein sequence ID" value="QDL11550.1"/>
    <property type="molecule type" value="Genomic_DNA"/>
</dbReference>
<reference evidence="2 3" key="1">
    <citation type="submission" date="2018-06" db="EMBL/GenBank/DDBJ databases">
        <title>Comparative genomics of Brasilonema spp. strains.</title>
        <authorList>
            <person name="Alvarenga D.O."/>
            <person name="Fiore M.F."/>
            <person name="Varani A.M."/>
        </authorList>
    </citation>
    <scope>NUCLEOTIDE SEQUENCE [LARGE SCALE GENOMIC DNA]</scope>
    <source>
        <strain evidence="2 3">CENA114</strain>
    </source>
</reference>
<accession>A0A856MN88</accession>
<dbReference type="RefSeq" id="WP_171977816.1">
    <property type="nucleotide sequence ID" value="NZ_CAWOXK010000001.1"/>
</dbReference>